<protein>
    <submittedName>
        <fullName evidence="1">Uncharacterized protein</fullName>
    </submittedName>
</protein>
<reference evidence="1" key="1">
    <citation type="submission" date="2023-07" db="EMBL/GenBank/DDBJ databases">
        <title>Brevundimonas soil sp. nov., isolated from the soil of chemical plant.</title>
        <authorList>
            <person name="Wu N."/>
        </authorList>
    </citation>
    <scope>NUCLEOTIDE SEQUENCE</scope>
    <source>
        <strain evidence="1">XZ-24</strain>
    </source>
</reference>
<evidence type="ECO:0000313" key="2">
    <source>
        <dbReference type="Proteomes" id="UP001169063"/>
    </source>
</evidence>
<sequence length="210" mass="22837">MAAAKSTEINLPPLNLQTLKVKLIGDSPLIVHAWSEKALRAMADKQQKKATAGRQAKDPWEDFCGSLYWLSEKPEKPTEADVERAKFGFPAIAFKAAAVTAVTSTGGMTKVAARQAFHIEGGEFVEIIGPPPSMREDVCRVGMGTADLRYRGEFSPWSVELLVKFNANVLSAEQVVSLFEAGGFAVGVGEWRPERDGPYGRFHVARDGEG</sequence>
<keyword evidence="2" id="KW-1185">Reference proteome</keyword>
<proteinExistence type="predicted"/>
<organism evidence="1 2">
    <name type="scientific">Peiella sedimenti</name>
    <dbReference type="NCBI Taxonomy" id="3061083"/>
    <lineage>
        <taxon>Bacteria</taxon>
        <taxon>Pseudomonadati</taxon>
        <taxon>Pseudomonadota</taxon>
        <taxon>Alphaproteobacteria</taxon>
        <taxon>Caulobacterales</taxon>
        <taxon>Caulobacteraceae</taxon>
        <taxon>Peiella</taxon>
    </lineage>
</organism>
<name>A0ABT8SPK5_9CAUL</name>
<dbReference type="Proteomes" id="UP001169063">
    <property type="component" value="Unassembled WGS sequence"/>
</dbReference>
<dbReference type="EMBL" id="JAUKTR010000006">
    <property type="protein sequence ID" value="MDO1560424.1"/>
    <property type="molecule type" value="Genomic_DNA"/>
</dbReference>
<accession>A0ABT8SPK5</accession>
<evidence type="ECO:0000313" key="1">
    <source>
        <dbReference type="EMBL" id="MDO1560424.1"/>
    </source>
</evidence>
<gene>
    <name evidence="1" type="ORF">Q0812_13395</name>
</gene>
<dbReference type="RefSeq" id="WP_302110855.1">
    <property type="nucleotide sequence ID" value="NZ_JAUKTR010000006.1"/>
</dbReference>
<comment type="caution">
    <text evidence="1">The sequence shown here is derived from an EMBL/GenBank/DDBJ whole genome shotgun (WGS) entry which is preliminary data.</text>
</comment>